<evidence type="ECO:0000256" key="4">
    <source>
        <dbReference type="ARBA" id="ARBA00022679"/>
    </source>
</evidence>
<dbReference type="GO" id="GO:0009229">
    <property type="term" value="P:thiamine diphosphate biosynthetic process"/>
    <property type="evidence" value="ECO:0007669"/>
    <property type="project" value="UniProtKB-UniRule"/>
</dbReference>
<dbReference type="Gene3D" id="3.40.1190.20">
    <property type="match status" value="1"/>
</dbReference>
<evidence type="ECO:0000256" key="1">
    <source>
        <dbReference type="ARBA" id="ARBA00001771"/>
    </source>
</evidence>
<comment type="cofactor">
    <cofactor evidence="2 11">
        <name>Mg(2+)</name>
        <dbReference type="ChEBI" id="CHEBI:18420"/>
    </cofactor>
</comment>
<dbReference type="GO" id="GO:0000287">
    <property type="term" value="F:magnesium ion binding"/>
    <property type="evidence" value="ECO:0007669"/>
    <property type="project" value="UniProtKB-UniRule"/>
</dbReference>
<proteinExistence type="inferred from homology"/>
<evidence type="ECO:0000256" key="8">
    <source>
        <dbReference type="ARBA" id="ARBA00022840"/>
    </source>
</evidence>
<dbReference type="UniPathway" id="UPA00060">
    <property type="reaction ID" value="UER00139"/>
</dbReference>
<dbReference type="CDD" id="cd01170">
    <property type="entry name" value="THZ_kinase"/>
    <property type="match status" value="1"/>
</dbReference>
<comment type="similarity">
    <text evidence="11">Belongs to the Thz kinase family.</text>
</comment>
<dbReference type="Pfam" id="PF02110">
    <property type="entry name" value="HK"/>
    <property type="match status" value="1"/>
</dbReference>
<evidence type="ECO:0000256" key="5">
    <source>
        <dbReference type="ARBA" id="ARBA00022723"/>
    </source>
</evidence>
<keyword evidence="4 11" id="KW-0808">Transferase</keyword>
<comment type="pathway">
    <text evidence="3 11">Cofactor biosynthesis; thiamine diphosphate biosynthesis; 4-methyl-5-(2-phosphoethyl)-thiazole from 5-(2-hydroxyethyl)-4-methylthiazole: step 1/1.</text>
</comment>
<organism evidence="12 13">
    <name type="scientific">Candidatus Aquitaenariimonas noxiae</name>
    <dbReference type="NCBI Taxonomy" id="1974741"/>
    <lineage>
        <taxon>Bacteria</taxon>
        <taxon>Pseudomonadati</taxon>
        <taxon>Candidatus Omnitrophota</taxon>
        <taxon>Candidatus Aquitaenariimonas</taxon>
    </lineage>
</organism>
<dbReference type="GO" id="GO:0005524">
    <property type="term" value="F:ATP binding"/>
    <property type="evidence" value="ECO:0007669"/>
    <property type="project" value="UniProtKB-UniRule"/>
</dbReference>
<dbReference type="PIRSF" id="PIRSF000513">
    <property type="entry name" value="Thz_kinase"/>
    <property type="match status" value="1"/>
</dbReference>
<evidence type="ECO:0000313" key="13">
    <source>
        <dbReference type="Proteomes" id="UP000230052"/>
    </source>
</evidence>
<evidence type="ECO:0000256" key="2">
    <source>
        <dbReference type="ARBA" id="ARBA00001946"/>
    </source>
</evidence>
<dbReference type="SUPFAM" id="SSF53613">
    <property type="entry name" value="Ribokinase-like"/>
    <property type="match status" value="1"/>
</dbReference>
<keyword evidence="5 11" id="KW-0479">Metal-binding</keyword>
<keyword evidence="8 11" id="KW-0067">ATP-binding</keyword>
<comment type="function">
    <text evidence="11">Catalyzes the phosphorylation of the hydroxyl group of 4-methyl-5-beta-hydroxyethylthiazole (THZ).</text>
</comment>
<keyword evidence="6 11" id="KW-0547">Nucleotide-binding</keyword>
<dbReference type="InterPro" id="IPR029056">
    <property type="entry name" value="Ribokinase-like"/>
</dbReference>
<feature type="binding site" evidence="11">
    <location>
        <position position="120"/>
    </location>
    <ligand>
        <name>ATP</name>
        <dbReference type="ChEBI" id="CHEBI:30616"/>
    </ligand>
</feature>
<reference evidence="12 13" key="1">
    <citation type="submission" date="2017-09" db="EMBL/GenBank/DDBJ databases">
        <title>Depth-based differentiation of microbial function through sediment-hosted aquifers and enrichment of novel symbionts in the deep terrestrial subsurface.</title>
        <authorList>
            <person name="Probst A.J."/>
            <person name="Ladd B."/>
            <person name="Jarett J.K."/>
            <person name="Geller-Mcgrath D.E."/>
            <person name="Sieber C.M."/>
            <person name="Emerson J.B."/>
            <person name="Anantharaman K."/>
            <person name="Thomas B.C."/>
            <person name="Malmstrom R."/>
            <person name="Stieglmeier M."/>
            <person name="Klingl A."/>
            <person name="Woyke T."/>
            <person name="Ryan C.M."/>
            <person name="Banfield J.F."/>
        </authorList>
    </citation>
    <scope>NUCLEOTIDE SEQUENCE [LARGE SCALE GENOMIC DNA]</scope>
    <source>
        <strain evidence="12">CG07_land_8_20_14_0_80_42_15</strain>
    </source>
</reference>
<accession>A0A2J0L0M9</accession>
<feature type="binding site" evidence="11">
    <location>
        <position position="44"/>
    </location>
    <ligand>
        <name>substrate</name>
    </ligand>
</feature>
<evidence type="ECO:0000256" key="9">
    <source>
        <dbReference type="ARBA" id="ARBA00022842"/>
    </source>
</evidence>
<gene>
    <name evidence="11" type="primary">thiM</name>
    <name evidence="12" type="ORF">COS99_04405</name>
</gene>
<dbReference type="GO" id="GO:0004417">
    <property type="term" value="F:hydroxyethylthiazole kinase activity"/>
    <property type="evidence" value="ECO:0007669"/>
    <property type="project" value="UniProtKB-UniRule"/>
</dbReference>
<dbReference type="Proteomes" id="UP000230052">
    <property type="component" value="Unassembled WGS sequence"/>
</dbReference>
<keyword evidence="10 11" id="KW-0784">Thiamine biosynthesis</keyword>
<dbReference type="EMBL" id="PEWV01000041">
    <property type="protein sequence ID" value="PIU41653.1"/>
    <property type="molecule type" value="Genomic_DNA"/>
</dbReference>
<keyword evidence="7 11" id="KW-0418">Kinase</keyword>
<dbReference type="AlphaFoldDB" id="A0A2J0L0M9"/>
<evidence type="ECO:0000256" key="7">
    <source>
        <dbReference type="ARBA" id="ARBA00022777"/>
    </source>
</evidence>
<evidence type="ECO:0000256" key="10">
    <source>
        <dbReference type="ARBA" id="ARBA00022977"/>
    </source>
</evidence>
<sequence>MRIDAYSLLEKVRKQKPVVHHLTNWVTIYDCANIVKTLGASPVMAHAKEEVGEMAKIASSLVLNIGTLTPEFVESMKTAAKSANEKGIPVILDVCGAGATQLRDKKSFELLDETKIDIIKGNTSEIARIGGEKVKTKGVDAGHVGKNMVTIAQDLAKTRECIVVVTGKEDIVTNGKETYIVKNGHSMMTHVVGTGCMAASIIGTFAAVESDLAYAAASALACFGIAAECAAKISTGPATFKEKLFDSIFKLDKKTIEKMQKVEC</sequence>
<evidence type="ECO:0000313" key="12">
    <source>
        <dbReference type="EMBL" id="PIU41653.1"/>
    </source>
</evidence>
<evidence type="ECO:0000256" key="3">
    <source>
        <dbReference type="ARBA" id="ARBA00004868"/>
    </source>
</evidence>
<comment type="caution">
    <text evidence="12">The sequence shown here is derived from an EMBL/GenBank/DDBJ whole genome shotgun (WGS) entry which is preliminary data.</text>
</comment>
<dbReference type="NCBIfam" id="TIGR00694">
    <property type="entry name" value="thiM"/>
    <property type="match status" value="1"/>
</dbReference>
<dbReference type="NCBIfam" id="NF006830">
    <property type="entry name" value="PRK09355.1"/>
    <property type="match status" value="1"/>
</dbReference>
<dbReference type="GO" id="GO:0009228">
    <property type="term" value="P:thiamine biosynthetic process"/>
    <property type="evidence" value="ECO:0007669"/>
    <property type="project" value="UniProtKB-KW"/>
</dbReference>
<keyword evidence="9 11" id="KW-0460">Magnesium</keyword>
<evidence type="ECO:0000256" key="6">
    <source>
        <dbReference type="ARBA" id="ARBA00022741"/>
    </source>
</evidence>
<dbReference type="PRINTS" id="PR01099">
    <property type="entry name" value="HYETHTZKNASE"/>
</dbReference>
<dbReference type="InterPro" id="IPR000417">
    <property type="entry name" value="Hyethyz_kinase"/>
</dbReference>
<dbReference type="HAMAP" id="MF_00228">
    <property type="entry name" value="Thz_kinase"/>
    <property type="match status" value="1"/>
</dbReference>
<comment type="catalytic activity">
    <reaction evidence="1 11">
        <text>5-(2-hydroxyethyl)-4-methylthiazole + ATP = 4-methyl-5-(2-phosphooxyethyl)-thiazole + ADP + H(+)</text>
        <dbReference type="Rhea" id="RHEA:24212"/>
        <dbReference type="ChEBI" id="CHEBI:15378"/>
        <dbReference type="ChEBI" id="CHEBI:17957"/>
        <dbReference type="ChEBI" id="CHEBI:30616"/>
        <dbReference type="ChEBI" id="CHEBI:58296"/>
        <dbReference type="ChEBI" id="CHEBI:456216"/>
        <dbReference type="EC" id="2.7.1.50"/>
    </reaction>
</comment>
<feature type="binding site" evidence="11">
    <location>
        <position position="166"/>
    </location>
    <ligand>
        <name>ATP</name>
        <dbReference type="ChEBI" id="CHEBI:30616"/>
    </ligand>
</feature>
<protein>
    <recommendedName>
        <fullName evidence="11">Hydroxyethylthiazole kinase</fullName>
        <ecNumber evidence="11">2.7.1.50</ecNumber>
    </recommendedName>
    <alternativeName>
        <fullName evidence="11">4-methyl-5-beta-hydroxyethylthiazole kinase</fullName>
        <shortName evidence="11">TH kinase</shortName>
        <shortName evidence="11">Thz kinase</shortName>
    </alternativeName>
</protein>
<feature type="binding site" evidence="11">
    <location>
        <position position="193"/>
    </location>
    <ligand>
        <name>substrate</name>
    </ligand>
</feature>
<evidence type="ECO:0000256" key="11">
    <source>
        <dbReference type="HAMAP-Rule" id="MF_00228"/>
    </source>
</evidence>
<dbReference type="EC" id="2.7.1.50" evidence="11"/>
<name>A0A2J0L0M9_9BACT</name>